<dbReference type="PANTHER" id="PTHR43651">
    <property type="entry name" value="1,4-ALPHA-GLUCAN-BRANCHING ENZYME"/>
    <property type="match status" value="1"/>
</dbReference>
<dbReference type="Proteomes" id="UP000292373">
    <property type="component" value="Unassembled WGS sequence"/>
</dbReference>
<evidence type="ECO:0000256" key="2">
    <source>
        <dbReference type="ARBA" id="ARBA00009000"/>
    </source>
</evidence>
<evidence type="ECO:0000313" key="8">
    <source>
        <dbReference type="Proteomes" id="UP000292373"/>
    </source>
</evidence>
<dbReference type="InterPro" id="IPR013783">
    <property type="entry name" value="Ig-like_fold"/>
</dbReference>
<dbReference type="GO" id="GO:0004553">
    <property type="term" value="F:hydrolase activity, hydrolyzing O-glycosyl compounds"/>
    <property type="evidence" value="ECO:0007669"/>
    <property type="project" value="InterPro"/>
</dbReference>
<dbReference type="Gene3D" id="2.60.40.1180">
    <property type="entry name" value="Golgi alpha-mannosidase II"/>
    <property type="match status" value="1"/>
</dbReference>
<dbReference type="InterPro" id="IPR037439">
    <property type="entry name" value="Branching_enzy"/>
</dbReference>
<gene>
    <name evidence="7" type="ORF">ET989_01835</name>
</gene>
<dbReference type="PIRSF" id="PIRSF000463">
    <property type="entry name" value="GlgB"/>
    <property type="match status" value="1"/>
</dbReference>
<keyword evidence="8" id="KW-1185">Reference proteome</keyword>
<dbReference type="Pfam" id="PF02806">
    <property type="entry name" value="Alpha-amylase_C"/>
    <property type="match status" value="1"/>
</dbReference>
<accession>A0A4Q9KHB3</accession>
<feature type="active site" description="Nucleophile" evidence="5">
    <location>
        <position position="285"/>
    </location>
</feature>
<dbReference type="GO" id="GO:0003844">
    <property type="term" value="F:1,4-alpha-glucan branching enzyme activity"/>
    <property type="evidence" value="ECO:0007669"/>
    <property type="project" value="UniProtKB-EC"/>
</dbReference>
<comment type="similarity">
    <text evidence="2">Belongs to the glycosyl hydrolase 13 family. GlgB subfamily.</text>
</comment>
<name>A0A4Q9KHB3_9ACTN</name>
<organism evidence="7 8">
    <name type="scientific">Propioniciclava sinopodophylli</name>
    <dbReference type="NCBI Taxonomy" id="1837344"/>
    <lineage>
        <taxon>Bacteria</taxon>
        <taxon>Bacillati</taxon>
        <taxon>Actinomycetota</taxon>
        <taxon>Actinomycetes</taxon>
        <taxon>Propionibacteriales</taxon>
        <taxon>Propionibacteriaceae</taxon>
        <taxon>Propioniciclava</taxon>
    </lineage>
</organism>
<dbReference type="GO" id="GO:0005978">
    <property type="term" value="P:glycogen biosynthetic process"/>
    <property type="evidence" value="ECO:0007669"/>
    <property type="project" value="InterPro"/>
</dbReference>
<dbReference type="Pfam" id="PF00128">
    <property type="entry name" value="Alpha-amylase"/>
    <property type="match status" value="2"/>
</dbReference>
<dbReference type="SMART" id="SM00642">
    <property type="entry name" value="Aamy"/>
    <property type="match status" value="1"/>
</dbReference>
<evidence type="ECO:0000256" key="1">
    <source>
        <dbReference type="ARBA" id="ARBA00000826"/>
    </source>
</evidence>
<evidence type="ECO:0000256" key="4">
    <source>
        <dbReference type="ARBA" id="ARBA00022679"/>
    </source>
</evidence>
<evidence type="ECO:0000259" key="6">
    <source>
        <dbReference type="SMART" id="SM00642"/>
    </source>
</evidence>
<proteinExistence type="inferred from homology"/>
<evidence type="ECO:0000256" key="3">
    <source>
        <dbReference type="ARBA" id="ARBA00012541"/>
    </source>
</evidence>
<dbReference type="RefSeq" id="WP_131166829.1">
    <property type="nucleotide sequence ID" value="NZ_SDMQ01000001.1"/>
</dbReference>
<keyword evidence="4" id="KW-0808">Transferase</keyword>
<dbReference type="GO" id="GO:0043169">
    <property type="term" value="F:cation binding"/>
    <property type="evidence" value="ECO:0007669"/>
    <property type="project" value="InterPro"/>
</dbReference>
<comment type="catalytic activity">
    <reaction evidence="1">
        <text>Transfers a segment of a (1-&gt;4)-alpha-D-glucan chain to a primary hydroxy group in a similar glucan chain.</text>
        <dbReference type="EC" id="2.4.1.18"/>
    </reaction>
</comment>
<dbReference type="EMBL" id="SDMQ01000001">
    <property type="protein sequence ID" value="TBT88701.1"/>
    <property type="molecule type" value="Genomic_DNA"/>
</dbReference>
<reference evidence="7 8" key="1">
    <citation type="submission" date="2019-01" db="EMBL/GenBank/DDBJ databases">
        <title>Lactibacter flavus gen. nov., sp. nov., a novel bacterium of the family Propionibacteriaceae isolated from raw milk and dairy products.</title>
        <authorList>
            <person name="Huptas C."/>
            <person name="Wenning M."/>
            <person name="Breitenwieser F."/>
            <person name="Doll E."/>
            <person name="Von Neubeck M."/>
            <person name="Busse H.-J."/>
            <person name="Scherer S."/>
        </authorList>
    </citation>
    <scope>NUCLEOTIDE SEQUENCE [LARGE SCALE GENOMIC DNA]</scope>
    <source>
        <strain evidence="7 8">KCTC 33808</strain>
    </source>
</reference>
<sequence length="594" mass="66404">MSAPTEPIQGMGALPTEGGTAFRVWAPHADAVTVLGDFNEWRDDVSPLQSEGNGYWYGFVAGAEPGHEYKYQITNGENSLSRVDPYAMQVTNSVGNGVIYDHAAFDWEGDSANCPPHHELVIYEMHIGSFGGQDSEGSVGHLDDAIAKLDHLVDLGVNAIEVMPMAEFAGDMSWGYNPAHVFAVESAYGGPDAYKQFVKECHRRGLAVIQDVVYNHFGPSDLDLWQFDGWSENGKGGIYFYNDDRSETPWGDTRPDYGREEVRRFIRDNALMWLRDYHVDGLRLDMVPHMYSHQGNYLDEGWSLMRWITDSVRDEFPGRITIAEDLHKNPLITEENQDGAGFHAQWDAAFVHPVRAELITPDDNSRSIGTLAEAIAHHYGDPLERVIYTESHDEVANGQARVPEEIEADNATGWPAQKRSTIGAALVMTSPGIPMIFQGQEFLEGGWFRDDVPLDWKRNEDFSGIARLYSDLIDLRLNRGGVTRGLTGRGLTVHHVNEDDNLLVFHRWLDHGPGDDVVVVVNLSAEPVEYRRIGLPSGGLWKLRFNSDATLYSSLFGNYESFELEAYEEDADGMQWHGNVSVGPYSVLVFSQDA</sequence>
<feature type="domain" description="Glycosyl hydrolase family 13 catalytic" evidence="6">
    <location>
        <begin position="124"/>
        <end position="476"/>
    </location>
</feature>
<dbReference type="Gene3D" id="2.60.40.10">
    <property type="entry name" value="Immunoglobulins"/>
    <property type="match status" value="1"/>
</dbReference>
<dbReference type="Pfam" id="PF02922">
    <property type="entry name" value="CBM_48"/>
    <property type="match status" value="1"/>
</dbReference>
<evidence type="ECO:0000313" key="7">
    <source>
        <dbReference type="EMBL" id="TBT88701.1"/>
    </source>
</evidence>
<dbReference type="InterPro" id="IPR044143">
    <property type="entry name" value="GlgB_N_E_set_prok"/>
</dbReference>
<dbReference type="PANTHER" id="PTHR43651:SF11">
    <property type="entry name" value="MALTO-OLIGOSYLTREHALOSE TREHALOHYDROLASE"/>
    <property type="match status" value="1"/>
</dbReference>
<dbReference type="InterPro" id="IPR014756">
    <property type="entry name" value="Ig_E-set"/>
</dbReference>
<dbReference type="CDD" id="cd11325">
    <property type="entry name" value="AmyAc_GTHase"/>
    <property type="match status" value="1"/>
</dbReference>
<dbReference type="SUPFAM" id="SSF81296">
    <property type="entry name" value="E set domains"/>
    <property type="match status" value="1"/>
</dbReference>
<dbReference type="SUPFAM" id="SSF51445">
    <property type="entry name" value="(Trans)glycosidases"/>
    <property type="match status" value="1"/>
</dbReference>
<dbReference type="InterPro" id="IPR006048">
    <property type="entry name" value="A-amylase/branching_C"/>
</dbReference>
<dbReference type="InterPro" id="IPR017853">
    <property type="entry name" value="GH"/>
</dbReference>
<dbReference type="CDD" id="cd02855">
    <property type="entry name" value="E_set_GBE_prok_N"/>
    <property type="match status" value="1"/>
</dbReference>
<dbReference type="SUPFAM" id="SSF51011">
    <property type="entry name" value="Glycosyl hydrolase domain"/>
    <property type="match status" value="1"/>
</dbReference>
<dbReference type="InterPro" id="IPR013780">
    <property type="entry name" value="Glyco_hydro_b"/>
</dbReference>
<protein>
    <recommendedName>
        <fullName evidence="3">1,4-alpha-glucan branching enzyme</fullName>
        <ecNumber evidence="3">2.4.1.18</ecNumber>
    </recommendedName>
</protein>
<dbReference type="AlphaFoldDB" id="A0A4Q9KHB3"/>
<dbReference type="OrthoDB" id="9800174at2"/>
<dbReference type="InterPro" id="IPR006047">
    <property type="entry name" value="GH13_cat_dom"/>
</dbReference>
<dbReference type="EC" id="2.4.1.18" evidence="3"/>
<feature type="active site" description="Proton donor" evidence="5">
    <location>
        <position position="324"/>
    </location>
</feature>
<dbReference type="Gene3D" id="3.20.20.80">
    <property type="entry name" value="Glycosidases"/>
    <property type="match status" value="1"/>
</dbReference>
<comment type="caution">
    <text evidence="7">The sequence shown here is derived from an EMBL/GenBank/DDBJ whole genome shotgun (WGS) entry which is preliminary data.</text>
</comment>
<dbReference type="InterPro" id="IPR004193">
    <property type="entry name" value="Glyco_hydro_13_N"/>
</dbReference>
<evidence type="ECO:0000256" key="5">
    <source>
        <dbReference type="PIRSR" id="PIRSR000463-1"/>
    </source>
</evidence>